<proteinExistence type="predicted"/>
<dbReference type="GO" id="GO:0006644">
    <property type="term" value="P:phospholipid metabolic process"/>
    <property type="evidence" value="ECO:0007669"/>
    <property type="project" value="InterPro"/>
</dbReference>
<dbReference type="InterPro" id="IPR036444">
    <property type="entry name" value="PLipase_A2_dom_sf"/>
</dbReference>
<comment type="caution">
    <text evidence="2">The sequence shown here is derived from an EMBL/GenBank/DDBJ whole genome shotgun (WGS) entry which is preliminary data.</text>
</comment>
<reference evidence="2" key="2">
    <citation type="submission" date="2020-11" db="EMBL/GenBank/DDBJ databases">
        <authorList>
            <person name="McCartney M.A."/>
            <person name="Auch B."/>
            <person name="Kono T."/>
            <person name="Mallez S."/>
            <person name="Becker A."/>
            <person name="Gohl D.M."/>
            <person name="Silverstein K.A.T."/>
            <person name="Koren S."/>
            <person name="Bechman K.B."/>
            <person name="Herman A."/>
            <person name="Abrahante J.E."/>
            <person name="Garbe J."/>
        </authorList>
    </citation>
    <scope>NUCLEOTIDE SEQUENCE</scope>
    <source>
        <strain evidence="2">Duluth1</strain>
        <tissue evidence="2">Whole animal</tissue>
    </source>
</reference>
<feature type="signal peptide" evidence="1">
    <location>
        <begin position="1"/>
        <end position="24"/>
    </location>
</feature>
<sequence length="127" mass="14654">MKLGIVIALTTAVMLMGLNIYADACRWDVAVNYWADGCSGVSDLWFTNDCHKHDICYACGARFGISRLECDNRWNENMKRSCKRSGGLFCSLIRATYYRTVRNHMEGSYRYTPAVFCDQDWVWDCAY</sequence>
<evidence type="ECO:0000313" key="2">
    <source>
        <dbReference type="EMBL" id="KAH3780382.1"/>
    </source>
</evidence>
<evidence type="ECO:0000313" key="3">
    <source>
        <dbReference type="Proteomes" id="UP000828390"/>
    </source>
</evidence>
<evidence type="ECO:0008006" key="4">
    <source>
        <dbReference type="Google" id="ProtNLM"/>
    </source>
</evidence>
<keyword evidence="1" id="KW-0732">Signal</keyword>
<dbReference type="GO" id="GO:0050482">
    <property type="term" value="P:arachidonate secretion"/>
    <property type="evidence" value="ECO:0007669"/>
    <property type="project" value="InterPro"/>
</dbReference>
<accession>A0A9D4IPJ8</accession>
<organism evidence="2 3">
    <name type="scientific">Dreissena polymorpha</name>
    <name type="common">Zebra mussel</name>
    <name type="synonym">Mytilus polymorpha</name>
    <dbReference type="NCBI Taxonomy" id="45954"/>
    <lineage>
        <taxon>Eukaryota</taxon>
        <taxon>Metazoa</taxon>
        <taxon>Spiralia</taxon>
        <taxon>Lophotrochozoa</taxon>
        <taxon>Mollusca</taxon>
        <taxon>Bivalvia</taxon>
        <taxon>Autobranchia</taxon>
        <taxon>Heteroconchia</taxon>
        <taxon>Euheterodonta</taxon>
        <taxon>Imparidentia</taxon>
        <taxon>Neoheterodontei</taxon>
        <taxon>Myida</taxon>
        <taxon>Dreissenoidea</taxon>
        <taxon>Dreissenidae</taxon>
        <taxon>Dreissena</taxon>
    </lineage>
</organism>
<evidence type="ECO:0000256" key="1">
    <source>
        <dbReference type="SAM" id="SignalP"/>
    </source>
</evidence>
<protein>
    <recommendedName>
        <fullName evidence="4">Conodipine-M alpha chain</fullName>
    </recommendedName>
</protein>
<dbReference type="Proteomes" id="UP000828390">
    <property type="component" value="Unassembled WGS sequence"/>
</dbReference>
<reference evidence="2" key="1">
    <citation type="journal article" date="2019" name="bioRxiv">
        <title>The Genome of the Zebra Mussel, Dreissena polymorpha: A Resource for Invasive Species Research.</title>
        <authorList>
            <person name="McCartney M.A."/>
            <person name="Auch B."/>
            <person name="Kono T."/>
            <person name="Mallez S."/>
            <person name="Zhang Y."/>
            <person name="Obille A."/>
            <person name="Becker A."/>
            <person name="Abrahante J.E."/>
            <person name="Garbe J."/>
            <person name="Badalamenti J.P."/>
            <person name="Herman A."/>
            <person name="Mangelson H."/>
            <person name="Liachko I."/>
            <person name="Sullivan S."/>
            <person name="Sone E.D."/>
            <person name="Koren S."/>
            <person name="Silverstein K.A.T."/>
            <person name="Beckman K.B."/>
            <person name="Gohl D.M."/>
        </authorList>
    </citation>
    <scope>NUCLEOTIDE SEQUENCE</scope>
    <source>
        <strain evidence="2">Duluth1</strain>
        <tissue evidence="2">Whole animal</tissue>
    </source>
</reference>
<dbReference type="GO" id="GO:0004623">
    <property type="term" value="F:phospholipase A2 activity"/>
    <property type="evidence" value="ECO:0007669"/>
    <property type="project" value="InterPro"/>
</dbReference>
<dbReference type="SUPFAM" id="SSF48619">
    <property type="entry name" value="Phospholipase A2, PLA2"/>
    <property type="match status" value="1"/>
</dbReference>
<feature type="chain" id="PRO_5038691497" description="Conodipine-M alpha chain" evidence="1">
    <location>
        <begin position="25"/>
        <end position="127"/>
    </location>
</feature>
<dbReference type="Gene3D" id="1.20.90.10">
    <property type="entry name" value="Phospholipase A2 domain"/>
    <property type="match status" value="1"/>
</dbReference>
<keyword evidence="3" id="KW-1185">Reference proteome</keyword>
<dbReference type="EMBL" id="JAIWYP010000008">
    <property type="protein sequence ID" value="KAH3780382.1"/>
    <property type="molecule type" value="Genomic_DNA"/>
</dbReference>
<gene>
    <name evidence="2" type="ORF">DPMN_158196</name>
</gene>
<dbReference type="AlphaFoldDB" id="A0A9D4IPJ8"/>
<name>A0A9D4IPJ8_DREPO</name>